<feature type="domain" description="RNA polymerase subunit H/Rpb5 C-terminal" evidence="5">
    <location>
        <begin position="131"/>
        <end position="202"/>
    </location>
</feature>
<keyword evidence="2" id="KW-0804">Transcription</keyword>
<dbReference type="Gene3D" id="3.90.940.20">
    <property type="entry name" value="RPB5-like RNA polymerase subunit"/>
    <property type="match status" value="1"/>
</dbReference>
<dbReference type="Gramene" id="QL11p009279:mrna">
    <property type="protein sequence ID" value="QL11p009279:mrna"/>
    <property type="gene ID" value="QL11p009279"/>
</dbReference>
<dbReference type="InterPro" id="IPR035913">
    <property type="entry name" value="RPB5-like_sf"/>
</dbReference>
<protein>
    <submittedName>
        <fullName evidence="7">Uncharacterized protein</fullName>
    </submittedName>
</protein>
<dbReference type="NCBIfam" id="NF007129">
    <property type="entry name" value="PRK09570.1"/>
    <property type="match status" value="1"/>
</dbReference>
<comment type="similarity">
    <text evidence="4">Belongs to the archaeal Rpo5/eukaryotic RPB5 RNA polymerase subunit family.</text>
</comment>
<reference evidence="7" key="2">
    <citation type="submission" date="2021-01" db="UniProtKB">
        <authorList>
            <consortium name="EnsemblPlants"/>
        </authorList>
    </citation>
    <scope>IDENTIFICATION</scope>
</reference>
<dbReference type="OrthoDB" id="248779at2759"/>
<dbReference type="SUPFAM" id="SSF53036">
    <property type="entry name" value="Eukaryotic RPB5 N-terminal domain"/>
    <property type="match status" value="1"/>
</dbReference>
<dbReference type="GO" id="GO:0003899">
    <property type="term" value="F:DNA-directed RNA polymerase activity"/>
    <property type="evidence" value="ECO:0007669"/>
    <property type="project" value="InterPro"/>
</dbReference>
<dbReference type="InterPro" id="IPR014381">
    <property type="entry name" value="Arch_Rpo5/euc_Rpb5"/>
</dbReference>
<evidence type="ECO:0000313" key="7">
    <source>
        <dbReference type="EnsemblPlants" id="QL11p009279:mrna"/>
    </source>
</evidence>
<dbReference type="SUPFAM" id="SSF55287">
    <property type="entry name" value="RPB5-like RNA polymerase subunit"/>
    <property type="match status" value="1"/>
</dbReference>
<dbReference type="InterPro" id="IPR000783">
    <property type="entry name" value="RNA_pol_subH/Rpb5_C"/>
</dbReference>
<dbReference type="GO" id="GO:0042797">
    <property type="term" value="P:tRNA transcription by RNA polymerase III"/>
    <property type="evidence" value="ECO:0007669"/>
    <property type="project" value="TreeGrafter"/>
</dbReference>
<sequence>MSTPEQVSRIYKVRKTVFQMLRDRGYSVDDSEINMTRQQFTQHFGERIKRDELFIHKSKEQDSSDQIYVFFPEGQVGAGVVKNLAQRLKADNIFSAIVVAQNRLTAQAKHGVEEVNKLIRMEVFEEKELVVNITEHVLVPKHVVLSNDEKKEMLKKYGLKDLQLPQILVRDPVAKYYGLRRGQVVKIIRESMTADEYETYRLAV</sequence>
<evidence type="ECO:0000256" key="4">
    <source>
        <dbReference type="ARBA" id="ARBA00025765"/>
    </source>
</evidence>
<dbReference type="InterPro" id="IPR020608">
    <property type="entry name" value="RNA_pol_subH/Rpb5_CS"/>
</dbReference>
<name>A0A7N2MUY3_QUELO</name>
<dbReference type="FunFam" id="3.90.940.20:FF:000001">
    <property type="entry name" value="DNA-directed RNA polymerases I, II, and III subunit RPABC1"/>
    <property type="match status" value="1"/>
</dbReference>
<dbReference type="PIRSF" id="PIRSF000747">
    <property type="entry name" value="RPB5"/>
    <property type="match status" value="1"/>
</dbReference>
<dbReference type="RefSeq" id="XP_030942373.1">
    <property type="nucleotide sequence ID" value="XM_031086513.1"/>
</dbReference>
<dbReference type="Proteomes" id="UP000594261">
    <property type="component" value="Chromosome 11"/>
</dbReference>
<proteinExistence type="inferred from homology"/>
<dbReference type="PANTHER" id="PTHR10535:SF15">
    <property type="entry name" value="DNA-DIRECTED RNA POLYMERASE SUBUNIT 5-LIKE PROTEIN 1"/>
    <property type="match status" value="1"/>
</dbReference>
<evidence type="ECO:0000313" key="8">
    <source>
        <dbReference type="Proteomes" id="UP000594261"/>
    </source>
</evidence>
<gene>
    <name evidence="7" type="primary">LOC115967422</name>
</gene>
<dbReference type="GO" id="GO:0003677">
    <property type="term" value="F:DNA binding"/>
    <property type="evidence" value="ECO:0007669"/>
    <property type="project" value="InterPro"/>
</dbReference>
<dbReference type="GO" id="GO:0005665">
    <property type="term" value="C:RNA polymerase II, core complex"/>
    <property type="evidence" value="ECO:0007669"/>
    <property type="project" value="TreeGrafter"/>
</dbReference>
<dbReference type="GO" id="GO:0005666">
    <property type="term" value="C:RNA polymerase III complex"/>
    <property type="evidence" value="ECO:0007669"/>
    <property type="project" value="TreeGrafter"/>
</dbReference>
<dbReference type="KEGG" id="qlo:115967422"/>
<dbReference type="GeneID" id="115967422"/>
<evidence type="ECO:0000256" key="3">
    <source>
        <dbReference type="ARBA" id="ARBA00023242"/>
    </source>
</evidence>
<dbReference type="Gene3D" id="3.40.1340.10">
    <property type="entry name" value="RNA polymerase, Rpb5, N-terminal domain"/>
    <property type="match status" value="1"/>
</dbReference>
<keyword evidence="8" id="KW-1185">Reference proteome</keyword>
<dbReference type="EMBL" id="LRBV02000011">
    <property type="status" value="NOT_ANNOTATED_CDS"/>
    <property type="molecule type" value="Genomic_DNA"/>
</dbReference>
<dbReference type="RefSeq" id="XP_030942372.1">
    <property type="nucleotide sequence ID" value="XM_031086512.1"/>
</dbReference>
<evidence type="ECO:0000259" key="5">
    <source>
        <dbReference type="Pfam" id="PF01191"/>
    </source>
</evidence>
<evidence type="ECO:0000259" key="6">
    <source>
        <dbReference type="Pfam" id="PF03871"/>
    </source>
</evidence>
<keyword evidence="3" id="KW-0539">Nucleus</keyword>
<dbReference type="GO" id="GO:0006366">
    <property type="term" value="P:transcription by RNA polymerase II"/>
    <property type="evidence" value="ECO:0007669"/>
    <property type="project" value="TreeGrafter"/>
</dbReference>
<dbReference type="PANTHER" id="PTHR10535">
    <property type="entry name" value="DNA-DIRECTED RNA POLYMERASES I, II, AND III SUBUNIT RPABC1"/>
    <property type="match status" value="1"/>
</dbReference>
<comment type="subcellular location">
    <subcellularLocation>
        <location evidence="1">Nucleus</location>
    </subcellularLocation>
</comment>
<organism evidence="7 8">
    <name type="scientific">Quercus lobata</name>
    <name type="common">Valley oak</name>
    <dbReference type="NCBI Taxonomy" id="97700"/>
    <lineage>
        <taxon>Eukaryota</taxon>
        <taxon>Viridiplantae</taxon>
        <taxon>Streptophyta</taxon>
        <taxon>Embryophyta</taxon>
        <taxon>Tracheophyta</taxon>
        <taxon>Spermatophyta</taxon>
        <taxon>Magnoliopsida</taxon>
        <taxon>eudicotyledons</taxon>
        <taxon>Gunneridae</taxon>
        <taxon>Pentapetalae</taxon>
        <taxon>rosids</taxon>
        <taxon>fabids</taxon>
        <taxon>Fagales</taxon>
        <taxon>Fagaceae</taxon>
        <taxon>Quercus</taxon>
    </lineage>
</organism>
<dbReference type="OMA" id="ANKGPNP"/>
<accession>A0A7N2MUY3</accession>
<reference evidence="7 8" key="1">
    <citation type="journal article" date="2016" name="G3 (Bethesda)">
        <title>First Draft Assembly and Annotation of the Genome of a California Endemic Oak Quercus lobata Nee (Fagaceae).</title>
        <authorList>
            <person name="Sork V.L."/>
            <person name="Fitz-Gibbon S.T."/>
            <person name="Puiu D."/>
            <person name="Crepeau M."/>
            <person name="Gugger P.F."/>
            <person name="Sherman R."/>
            <person name="Stevens K."/>
            <person name="Langley C.H."/>
            <person name="Pellegrini M."/>
            <person name="Salzberg S.L."/>
        </authorList>
    </citation>
    <scope>NUCLEOTIDE SEQUENCE [LARGE SCALE GENOMIC DNA]</scope>
    <source>
        <strain evidence="7 8">cv. SW786</strain>
    </source>
</reference>
<feature type="domain" description="RNA polymerase Rpb5 N-terminal" evidence="6">
    <location>
        <begin position="5"/>
        <end position="87"/>
    </location>
</feature>
<dbReference type="InterPro" id="IPR005571">
    <property type="entry name" value="RNA_pol_Rpb5_N"/>
</dbReference>
<evidence type="ECO:0000256" key="1">
    <source>
        <dbReference type="ARBA" id="ARBA00004123"/>
    </source>
</evidence>
<dbReference type="GO" id="GO:0005736">
    <property type="term" value="C:RNA polymerase I complex"/>
    <property type="evidence" value="ECO:0007669"/>
    <property type="project" value="TreeGrafter"/>
</dbReference>
<dbReference type="FunFam" id="3.40.1340.10:FF:000001">
    <property type="entry name" value="DNA-directed RNA polymerases I, II, and III subunit RPABC1"/>
    <property type="match status" value="1"/>
</dbReference>
<dbReference type="Pfam" id="PF03871">
    <property type="entry name" value="RNA_pol_Rpb5_N"/>
    <property type="match status" value="1"/>
</dbReference>
<evidence type="ECO:0000256" key="2">
    <source>
        <dbReference type="ARBA" id="ARBA00023163"/>
    </source>
</evidence>
<dbReference type="EnsemblPlants" id="QL11p009279:mrna">
    <property type="protein sequence ID" value="QL11p009279:mrna"/>
    <property type="gene ID" value="QL11p009279"/>
</dbReference>
<dbReference type="InParanoid" id="A0A7N2MUY3"/>
<dbReference type="RefSeq" id="XP_030942371.1">
    <property type="nucleotide sequence ID" value="XM_031086511.1"/>
</dbReference>
<dbReference type="Pfam" id="PF01191">
    <property type="entry name" value="RNA_pol_Rpb5_C"/>
    <property type="match status" value="1"/>
</dbReference>
<dbReference type="InterPro" id="IPR036710">
    <property type="entry name" value="RNA_pol_Rpb5_N_sf"/>
</dbReference>
<dbReference type="HAMAP" id="MF_00025">
    <property type="entry name" value="RNApol_Rpo5_RPB5"/>
    <property type="match status" value="1"/>
</dbReference>
<dbReference type="RefSeq" id="XP_030942374.1">
    <property type="nucleotide sequence ID" value="XM_031086514.1"/>
</dbReference>
<dbReference type="PROSITE" id="PS01110">
    <property type="entry name" value="RNA_POL_H_23KD"/>
    <property type="match status" value="1"/>
</dbReference>
<dbReference type="GO" id="GO:0006362">
    <property type="term" value="P:transcription elongation by RNA polymerase I"/>
    <property type="evidence" value="ECO:0007669"/>
    <property type="project" value="TreeGrafter"/>
</dbReference>
<dbReference type="AlphaFoldDB" id="A0A7N2MUY3"/>